<dbReference type="GO" id="GO:0015937">
    <property type="term" value="P:coenzyme A biosynthetic process"/>
    <property type="evidence" value="ECO:0007669"/>
    <property type="project" value="TreeGrafter"/>
</dbReference>
<reference evidence="3 4" key="1">
    <citation type="submission" date="2018-03" db="EMBL/GenBank/DDBJ databases">
        <title>Actinopolyspora mortivallis from Sahara, screening for active biomolecules.</title>
        <authorList>
            <person name="Selama O."/>
            <person name="Wellington E.M.H."/>
            <person name="Hacene H."/>
        </authorList>
    </citation>
    <scope>NUCLEOTIDE SEQUENCE [LARGE SCALE GENOMIC DNA]</scope>
    <source>
        <strain evidence="3 4">M5A</strain>
    </source>
</reference>
<sequence>MRGEAQETSEVPDFGVRRLLLVTTGSSWATGTPMWVYWMRSSYPDLRITMLLTRSARRFVTPQALRSRVNGEVLWDEWPEDEGTARHVELAEWAEAIVVYPATLHFVGRLASGLADSPALLAAQCANVPVAVAPALPPGGMDSPAFRDHWETLVRRENTVLVPPVSGPSLTTGRNDAWVPPTLFEVLEMVEQRRVELAAAEATECSPPDPAPLLADRTSL</sequence>
<evidence type="ECO:0000256" key="1">
    <source>
        <dbReference type="SAM" id="MobiDB-lite"/>
    </source>
</evidence>
<dbReference type="PANTHER" id="PTHR14359:SF6">
    <property type="entry name" value="PHOSPHOPANTOTHENOYLCYSTEINE DECARBOXYLASE"/>
    <property type="match status" value="1"/>
</dbReference>
<dbReference type="InParanoid" id="A0A2T0GSF9"/>
<gene>
    <name evidence="3" type="ORF">CEP50_17510</name>
</gene>
<dbReference type="GO" id="GO:0004633">
    <property type="term" value="F:phosphopantothenoylcysteine decarboxylase activity"/>
    <property type="evidence" value="ECO:0007669"/>
    <property type="project" value="TreeGrafter"/>
</dbReference>
<organism evidence="3 4">
    <name type="scientific">Actinopolyspora mortivallis</name>
    <dbReference type="NCBI Taxonomy" id="33906"/>
    <lineage>
        <taxon>Bacteria</taxon>
        <taxon>Bacillati</taxon>
        <taxon>Actinomycetota</taxon>
        <taxon>Actinomycetes</taxon>
        <taxon>Actinopolysporales</taxon>
        <taxon>Actinopolysporaceae</taxon>
        <taxon>Actinopolyspora</taxon>
    </lineage>
</organism>
<dbReference type="RefSeq" id="WP_106115025.1">
    <property type="nucleotide sequence ID" value="NZ_PVSR01000044.1"/>
</dbReference>
<dbReference type="GO" id="GO:0071513">
    <property type="term" value="C:phosphopantothenoylcysteine decarboxylase complex"/>
    <property type="evidence" value="ECO:0007669"/>
    <property type="project" value="TreeGrafter"/>
</dbReference>
<comment type="caution">
    <text evidence="3">The sequence shown here is derived from an EMBL/GenBank/DDBJ whole genome shotgun (WGS) entry which is preliminary data.</text>
</comment>
<keyword evidence="4" id="KW-1185">Reference proteome</keyword>
<accession>A0A2T0GSF9</accession>
<feature type="domain" description="Flavoprotein" evidence="2">
    <location>
        <begin position="18"/>
        <end position="153"/>
    </location>
</feature>
<dbReference type="InterPro" id="IPR003382">
    <property type="entry name" value="Flavoprotein"/>
</dbReference>
<feature type="region of interest" description="Disordered" evidence="1">
    <location>
        <begin position="200"/>
        <end position="220"/>
    </location>
</feature>
<dbReference type="Gene3D" id="3.40.50.1950">
    <property type="entry name" value="Flavin prenyltransferase-like"/>
    <property type="match status" value="1"/>
</dbReference>
<dbReference type="GO" id="GO:0010181">
    <property type="term" value="F:FMN binding"/>
    <property type="evidence" value="ECO:0007669"/>
    <property type="project" value="TreeGrafter"/>
</dbReference>
<dbReference type="EMBL" id="PVSR01000044">
    <property type="protein sequence ID" value="PRW62039.1"/>
    <property type="molecule type" value="Genomic_DNA"/>
</dbReference>
<dbReference type="SUPFAM" id="SSF52507">
    <property type="entry name" value="Homo-oligomeric flavin-containing Cys decarboxylases, HFCD"/>
    <property type="match status" value="1"/>
</dbReference>
<evidence type="ECO:0000313" key="4">
    <source>
        <dbReference type="Proteomes" id="UP000239352"/>
    </source>
</evidence>
<dbReference type="Pfam" id="PF02441">
    <property type="entry name" value="Flavoprotein"/>
    <property type="match status" value="1"/>
</dbReference>
<dbReference type="InterPro" id="IPR036551">
    <property type="entry name" value="Flavin_trans-like"/>
</dbReference>
<name>A0A2T0GSF9_ACTMO</name>
<protein>
    <submittedName>
        <fullName evidence="3">Flavoprotein</fullName>
    </submittedName>
</protein>
<evidence type="ECO:0000313" key="3">
    <source>
        <dbReference type="EMBL" id="PRW62039.1"/>
    </source>
</evidence>
<dbReference type="PANTHER" id="PTHR14359">
    <property type="entry name" value="HOMO-OLIGOMERIC FLAVIN CONTAINING CYS DECARBOXYLASE FAMILY"/>
    <property type="match status" value="1"/>
</dbReference>
<dbReference type="Proteomes" id="UP000239352">
    <property type="component" value="Unassembled WGS sequence"/>
</dbReference>
<evidence type="ECO:0000259" key="2">
    <source>
        <dbReference type="Pfam" id="PF02441"/>
    </source>
</evidence>
<proteinExistence type="predicted"/>
<dbReference type="AlphaFoldDB" id="A0A2T0GSF9"/>